<organism evidence="3 4">
    <name type="scientific">Hyphomicrobium facile</name>
    <dbReference type="NCBI Taxonomy" id="51670"/>
    <lineage>
        <taxon>Bacteria</taxon>
        <taxon>Pseudomonadati</taxon>
        <taxon>Pseudomonadota</taxon>
        <taxon>Alphaproteobacteria</taxon>
        <taxon>Hyphomicrobiales</taxon>
        <taxon>Hyphomicrobiaceae</taxon>
        <taxon>Hyphomicrobium</taxon>
    </lineage>
</organism>
<feature type="compositionally biased region" description="Basic and acidic residues" evidence="1">
    <location>
        <begin position="13"/>
        <end position="29"/>
    </location>
</feature>
<evidence type="ECO:0000259" key="2">
    <source>
        <dbReference type="Pfam" id="PF04326"/>
    </source>
</evidence>
<dbReference type="Gene3D" id="3.30.950.30">
    <property type="entry name" value="Schlafen, AAA domain"/>
    <property type="match status" value="1"/>
</dbReference>
<feature type="domain" description="Schlafen AlbA-2" evidence="2">
    <location>
        <begin position="26"/>
        <end position="141"/>
    </location>
</feature>
<gene>
    <name evidence="3" type="ORF">SAMN04488557_1782</name>
</gene>
<reference evidence="4" key="1">
    <citation type="submission" date="2016-10" db="EMBL/GenBank/DDBJ databases">
        <authorList>
            <person name="Varghese N."/>
            <person name="Submissions S."/>
        </authorList>
    </citation>
    <scope>NUCLEOTIDE SEQUENCE [LARGE SCALE GENOMIC DNA]</scope>
    <source>
        <strain evidence="4">DSM 1565</strain>
    </source>
</reference>
<protein>
    <submittedName>
        <fullName evidence="3">Putative DNA-binding domain-containing protein</fullName>
    </submittedName>
</protein>
<dbReference type="AlphaFoldDB" id="A0A1I7NE43"/>
<keyword evidence="4" id="KW-1185">Reference proteome</keyword>
<dbReference type="GO" id="GO:0003677">
    <property type="term" value="F:DNA binding"/>
    <property type="evidence" value="ECO:0007669"/>
    <property type="project" value="UniProtKB-KW"/>
</dbReference>
<sequence>MAWRKVKRSNSRGRRDPENAEATRDDRKSLGESLSALSNAVGGVLIFGIEDKKGESDIDRADKPQPLNDAVSFASKIKSIVPEILSPPHGGIKVMAILQAEGSNSGVVAIQVPESKFRPHMSMAPGHQKYFQRAGASNRVMVDFQVRDMIRVQRSPRLSLGYILRPGGIAGSSDGAEHLSSLFLTLGNDGTVSAKQAYLLVRPETSLIPVHGASMQFDAIDAASNCKIGVQAGSGFAIHPSVEIAVVRFIFHVKMKQNEVFIRFNEGGELVRWRDLPPVTVKAAFGCENVPLTEAEFMLKRSEMEQMAKWVINSRQPFQSKHRYGESDTTG</sequence>
<evidence type="ECO:0000313" key="4">
    <source>
        <dbReference type="Proteomes" id="UP000199423"/>
    </source>
</evidence>
<proteinExistence type="predicted"/>
<dbReference type="Pfam" id="PF04326">
    <property type="entry name" value="SLFN_AlbA_2"/>
    <property type="match status" value="1"/>
</dbReference>
<evidence type="ECO:0000313" key="3">
    <source>
        <dbReference type="EMBL" id="SFV32947.1"/>
    </source>
</evidence>
<accession>A0A1I7NE43</accession>
<feature type="region of interest" description="Disordered" evidence="1">
    <location>
        <begin position="1"/>
        <end position="29"/>
    </location>
</feature>
<dbReference type="InterPro" id="IPR007421">
    <property type="entry name" value="Schlafen_AlbA_2_dom"/>
</dbReference>
<dbReference type="EMBL" id="FPCH01000002">
    <property type="protein sequence ID" value="SFV32947.1"/>
    <property type="molecule type" value="Genomic_DNA"/>
</dbReference>
<dbReference type="STRING" id="51670.SAMN04488557_1782"/>
<dbReference type="InterPro" id="IPR038461">
    <property type="entry name" value="Schlafen_AlbA_2_dom_sf"/>
</dbReference>
<dbReference type="Proteomes" id="UP000199423">
    <property type="component" value="Unassembled WGS sequence"/>
</dbReference>
<name>A0A1I7NE43_9HYPH</name>
<evidence type="ECO:0000256" key="1">
    <source>
        <dbReference type="SAM" id="MobiDB-lite"/>
    </source>
</evidence>
<feature type="compositionally biased region" description="Basic residues" evidence="1">
    <location>
        <begin position="1"/>
        <end position="12"/>
    </location>
</feature>
<keyword evidence="3" id="KW-0238">DNA-binding</keyword>